<dbReference type="Proteomes" id="UP001595453">
    <property type="component" value="Unassembled WGS sequence"/>
</dbReference>
<comment type="caution">
    <text evidence="1">The sequence shown here is derived from an EMBL/GenBank/DDBJ whole genome shotgun (WGS) entry which is preliminary data.</text>
</comment>
<dbReference type="RefSeq" id="WP_377122185.1">
    <property type="nucleotide sequence ID" value="NZ_JBHRSD010000011.1"/>
</dbReference>
<proteinExistence type="predicted"/>
<organism evidence="1 2">
    <name type="scientific">Pseudoalteromonas fenneropenaei</name>
    <dbReference type="NCBI Taxonomy" id="1737459"/>
    <lineage>
        <taxon>Bacteria</taxon>
        <taxon>Pseudomonadati</taxon>
        <taxon>Pseudomonadota</taxon>
        <taxon>Gammaproteobacteria</taxon>
        <taxon>Alteromonadales</taxon>
        <taxon>Pseudoalteromonadaceae</taxon>
        <taxon>Pseudoalteromonas</taxon>
    </lineage>
</organism>
<keyword evidence="2" id="KW-1185">Reference proteome</keyword>
<evidence type="ECO:0000313" key="2">
    <source>
        <dbReference type="Proteomes" id="UP001595453"/>
    </source>
</evidence>
<reference evidence="2" key="1">
    <citation type="journal article" date="2019" name="Int. J. Syst. Evol. Microbiol.">
        <title>The Global Catalogue of Microorganisms (GCM) 10K type strain sequencing project: providing services to taxonomists for standard genome sequencing and annotation.</title>
        <authorList>
            <consortium name="The Broad Institute Genomics Platform"/>
            <consortium name="The Broad Institute Genome Sequencing Center for Infectious Disease"/>
            <person name="Wu L."/>
            <person name="Ma J."/>
        </authorList>
    </citation>
    <scope>NUCLEOTIDE SEQUENCE [LARGE SCALE GENOMIC DNA]</scope>
    <source>
        <strain evidence="2">KCTC 42730</strain>
    </source>
</reference>
<evidence type="ECO:0008006" key="3">
    <source>
        <dbReference type="Google" id="ProtNLM"/>
    </source>
</evidence>
<name>A0ABV7CHR6_9GAMM</name>
<gene>
    <name evidence="1" type="ORF">ACFOEE_06425</name>
</gene>
<evidence type="ECO:0000313" key="1">
    <source>
        <dbReference type="EMBL" id="MFC3032148.1"/>
    </source>
</evidence>
<sequence>MMFAKLNRAAQHQKRVAVLAKQRIRLQQVGVYPAARMAVLESQLLNHIYTLTTHDALAELAGLKLEQLATQDWQSFCLNAENAMLIENSNFDLLALCCTQLLKSLAPLSIESLMALGRENPTALNLLLQHPDNWNVQPDTAAINLLLEQPDNGPAALKYFLLSYIDAPSLVSEALAHSDFELIYPAFVNAYLSQQTGLTEQCFVAFARCDNPAQKAQLLAVGGLTGDMRWQEIADEFCRQHPQYCADVLSHFQHKSALKLVIGLLDFAPCMAGANSAWLNLTTKALKQVPQLAANGSTAQSTSNLNMAKRSSSDDAIYAEQQLRQQPGQWVWQGVSYDKANALPLLRQFAGLYSQRALCHALPKAQGAWAFWCANSSTQLWQKMVWQKMSEGAC</sequence>
<accession>A0ABV7CHR6</accession>
<protein>
    <recommendedName>
        <fullName evidence="3">TIGR02270 family protein</fullName>
    </recommendedName>
</protein>
<dbReference type="EMBL" id="JBHRSD010000011">
    <property type="protein sequence ID" value="MFC3032148.1"/>
    <property type="molecule type" value="Genomic_DNA"/>
</dbReference>